<proteinExistence type="predicted"/>
<gene>
    <name evidence="2" type="ORF">FHU10_1871</name>
</gene>
<name>A0A542BHS8_SERFO</name>
<evidence type="ECO:0000256" key="1">
    <source>
        <dbReference type="SAM" id="SignalP"/>
    </source>
</evidence>
<sequence length="58" mass="5961">MLKKIAIGLFLLTSAVSLPALADDEVGDLVIDLGDGVCSLVSADIHLPGLIGIDLCKK</sequence>
<dbReference type="AlphaFoldDB" id="A0A542BHS8"/>
<keyword evidence="1" id="KW-0732">Signal</keyword>
<dbReference type="EMBL" id="VISQ01000001">
    <property type="protein sequence ID" value="TVZ69364.1"/>
    <property type="molecule type" value="Genomic_DNA"/>
</dbReference>
<reference evidence="2" key="2">
    <citation type="submission" date="2019-08" db="EMBL/GenBank/DDBJ databases">
        <title>Investigation of anaerobic lignin degradation for improved lignocellulosic biofuels.</title>
        <authorList>
            <person name="Deangelis K.PhD."/>
        </authorList>
    </citation>
    <scope>NUCLEOTIDE SEQUENCE [LARGE SCALE GENOMIC DNA]</scope>
    <source>
        <strain evidence="2">128R</strain>
    </source>
</reference>
<feature type="signal peptide" evidence="1">
    <location>
        <begin position="1"/>
        <end position="22"/>
    </location>
</feature>
<reference evidence="2" key="1">
    <citation type="submission" date="2019-06" db="EMBL/GenBank/DDBJ databases">
        <authorList>
            <person name="Deangelis K."/>
            <person name="Huntemann M."/>
            <person name="Clum A."/>
            <person name="Pillay M."/>
            <person name="Palaniappan K."/>
            <person name="Varghese N."/>
            <person name="Mikhailova N."/>
            <person name="Stamatis D."/>
            <person name="Reddy T."/>
            <person name="Daum C."/>
            <person name="Shapiro N."/>
            <person name="Ivanova N."/>
            <person name="Kyrpides N."/>
            <person name="Woyke T."/>
        </authorList>
    </citation>
    <scope>NUCLEOTIDE SEQUENCE [LARGE SCALE GENOMIC DNA]</scope>
    <source>
        <strain evidence="2">128R</strain>
    </source>
</reference>
<evidence type="ECO:0000313" key="2">
    <source>
        <dbReference type="EMBL" id="TVZ69364.1"/>
    </source>
</evidence>
<feature type="chain" id="PRO_5021830643" evidence="1">
    <location>
        <begin position="23"/>
        <end position="58"/>
    </location>
</feature>
<accession>A0A542BHS8</accession>
<protein>
    <submittedName>
        <fullName evidence="2">Uncharacterized protein</fullName>
    </submittedName>
</protein>
<comment type="caution">
    <text evidence="2">The sequence shown here is derived from an EMBL/GenBank/DDBJ whole genome shotgun (WGS) entry which is preliminary data.</text>
</comment>
<organism evidence="2">
    <name type="scientific">Serratia fonticola</name>
    <dbReference type="NCBI Taxonomy" id="47917"/>
    <lineage>
        <taxon>Bacteria</taxon>
        <taxon>Pseudomonadati</taxon>
        <taxon>Pseudomonadota</taxon>
        <taxon>Gammaproteobacteria</taxon>
        <taxon>Enterobacterales</taxon>
        <taxon>Yersiniaceae</taxon>
        <taxon>Serratia</taxon>
    </lineage>
</organism>